<dbReference type="AlphaFoldDB" id="A0A4Q7UWR7"/>
<organism evidence="1 2">
    <name type="scientific">Pseudonocardia sediminis</name>
    <dbReference type="NCBI Taxonomy" id="1397368"/>
    <lineage>
        <taxon>Bacteria</taxon>
        <taxon>Bacillati</taxon>
        <taxon>Actinomycetota</taxon>
        <taxon>Actinomycetes</taxon>
        <taxon>Pseudonocardiales</taxon>
        <taxon>Pseudonocardiaceae</taxon>
        <taxon>Pseudonocardia</taxon>
    </lineage>
</organism>
<sequence>MTAGVLGDIAVRGCAALSRDAGEPLAGSAPAMRRVIAVEHVGMWPPRVAEHPDEAVAGLAGRLRAEGVILLLIRRPGRRGRETESERAVFVADLAPGRSRVVRTTVRGPEDLDRVSFDLSAGEPVVDPLLLVCAHGRRDVCCAVRGRALAASVVEAESSVDVWECTHLGGHRFAPTALVLPTGYAYGRLDASSAIQASKAAGLGEVEVRDCRGHVGLEPVPQVAEIAVREHTGIRDATGLVVDAVDGPGLVEVRDPQGRHWAVDVRVDTGTDARPPSCGAALEPVTPLVAGPPQLLS</sequence>
<dbReference type="OrthoDB" id="3399139at2"/>
<dbReference type="Pfam" id="PF06999">
    <property type="entry name" value="Suc_Fer-like"/>
    <property type="match status" value="1"/>
</dbReference>
<evidence type="ECO:0000313" key="2">
    <source>
        <dbReference type="Proteomes" id="UP000291591"/>
    </source>
</evidence>
<gene>
    <name evidence="1" type="ORF">EV383_1384</name>
</gene>
<reference evidence="1 2" key="1">
    <citation type="submission" date="2019-02" db="EMBL/GenBank/DDBJ databases">
        <title>Sequencing the genomes of 1000 actinobacteria strains.</title>
        <authorList>
            <person name="Klenk H.-P."/>
        </authorList>
    </citation>
    <scope>NUCLEOTIDE SEQUENCE [LARGE SCALE GENOMIC DNA]</scope>
    <source>
        <strain evidence="1 2">DSM 45779</strain>
    </source>
</reference>
<accession>A0A4Q7UWR7</accession>
<dbReference type="InterPro" id="IPR036249">
    <property type="entry name" value="Thioredoxin-like_sf"/>
</dbReference>
<dbReference type="Proteomes" id="UP000291591">
    <property type="component" value="Unassembled WGS sequence"/>
</dbReference>
<proteinExistence type="predicted"/>
<protein>
    <recommendedName>
        <fullName evidence="3">Sucrase/ferredoxin-like protein</fullName>
    </recommendedName>
</protein>
<keyword evidence="2" id="KW-1185">Reference proteome</keyword>
<evidence type="ECO:0000313" key="1">
    <source>
        <dbReference type="EMBL" id="RZT84539.1"/>
    </source>
</evidence>
<dbReference type="InterPro" id="IPR009737">
    <property type="entry name" value="Aim32/Apd1-like"/>
</dbReference>
<dbReference type="CDD" id="cd03062">
    <property type="entry name" value="TRX_Fd_Sucrase"/>
    <property type="match status" value="1"/>
</dbReference>
<dbReference type="RefSeq" id="WP_130289123.1">
    <property type="nucleotide sequence ID" value="NZ_SHKL01000001.1"/>
</dbReference>
<dbReference type="SUPFAM" id="SSF52833">
    <property type="entry name" value="Thioredoxin-like"/>
    <property type="match status" value="1"/>
</dbReference>
<dbReference type="Gene3D" id="3.40.30.10">
    <property type="entry name" value="Glutaredoxin"/>
    <property type="match status" value="1"/>
</dbReference>
<evidence type="ECO:0008006" key="3">
    <source>
        <dbReference type="Google" id="ProtNLM"/>
    </source>
</evidence>
<dbReference type="EMBL" id="SHKL01000001">
    <property type="protein sequence ID" value="RZT84539.1"/>
    <property type="molecule type" value="Genomic_DNA"/>
</dbReference>
<dbReference type="PANTHER" id="PTHR31902:SF22">
    <property type="entry name" value="SLL1203 PROTEIN"/>
    <property type="match status" value="1"/>
</dbReference>
<name>A0A4Q7UWR7_PSEST</name>
<comment type="caution">
    <text evidence="1">The sequence shown here is derived from an EMBL/GenBank/DDBJ whole genome shotgun (WGS) entry which is preliminary data.</text>
</comment>
<dbReference type="PANTHER" id="PTHR31902">
    <property type="entry name" value="ACTIN PATCHES DISTAL PROTEIN 1"/>
    <property type="match status" value="1"/>
</dbReference>